<dbReference type="InterPro" id="IPR029063">
    <property type="entry name" value="SAM-dependent_MTases_sf"/>
</dbReference>
<evidence type="ECO:0000313" key="3">
    <source>
        <dbReference type="Proteomes" id="UP000642748"/>
    </source>
</evidence>
<protein>
    <recommendedName>
        <fullName evidence="1">Methyltransferase domain-containing protein</fullName>
    </recommendedName>
</protein>
<dbReference type="InterPro" id="IPR050508">
    <property type="entry name" value="Methyltransf_Superfamily"/>
</dbReference>
<dbReference type="Proteomes" id="UP000642748">
    <property type="component" value="Unassembled WGS sequence"/>
</dbReference>
<dbReference type="CDD" id="cd02440">
    <property type="entry name" value="AdoMet_MTases"/>
    <property type="match status" value="1"/>
</dbReference>
<proteinExistence type="predicted"/>
<accession>A0A8J3QR48</accession>
<dbReference type="SUPFAM" id="SSF53335">
    <property type="entry name" value="S-adenosyl-L-methionine-dependent methyltransferases"/>
    <property type="match status" value="1"/>
</dbReference>
<dbReference type="EMBL" id="BONZ01000034">
    <property type="protein sequence ID" value="GIH15389.1"/>
    <property type="molecule type" value="Genomic_DNA"/>
</dbReference>
<feature type="domain" description="Methyltransferase" evidence="1">
    <location>
        <begin position="59"/>
        <end position="146"/>
    </location>
</feature>
<gene>
    <name evidence="2" type="ORF">Raf01_35610</name>
</gene>
<name>A0A8J3QR48_9ACTN</name>
<dbReference type="AlphaFoldDB" id="A0A8J3QR48"/>
<evidence type="ECO:0000313" key="2">
    <source>
        <dbReference type="EMBL" id="GIH15389.1"/>
    </source>
</evidence>
<comment type="caution">
    <text evidence="2">The sequence shown here is derived from an EMBL/GenBank/DDBJ whole genome shotgun (WGS) entry which is preliminary data.</text>
</comment>
<dbReference type="InterPro" id="IPR041698">
    <property type="entry name" value="Methyltransf_25"/>
</dbReference>
<reference evidence="2" key="1">
    <citation type="submission" date="2021-01" db="EMBL/GenBank/DDBJ databases">
        <title>Whole genome shotgun sequence of Rugosimonospora africana NBRC 104875.</title>
        <authorList>
            <person name="Komaki H."/>
            <person name="Tamura T."/>
        </authorList>
    </citation>
    <scope>NUCLEOTIDE SEQUENCE</scope>
    <source>
        <strain evidence="2">NBRC 104875</strain>
    </source>
</reference>
<dbReference type="Pfam" id="PF13649">
    <property type="entry name" value="Methyltransf_25"/>
    <property type="match status" value="1"/>
</dbReference>
<dbReference type="Gene3D" id="3.40.50.150">
    <property type="entry name" value="Vaccinia Virus protein VP39"/>
    <property type="match status" value="1"/>
</dbReference>
<dbReference type="PANTHER" id="PTHR42912:SF93">
    <property type="entry name" value="N6-ADENOSINE-METHYLTRANSFERASE TMT1A"/>
    <property type="match status" value="1"/>
</dbReference>
<organism evidence="2 3">
    <name type="scientific">Rugosimonospora africana</name>
    <dbReference type="NCBI Taxonomy" id="556532"/>
    <lineage>
        <taxon>Bacteria</taxon>
        <taxon>Bacillati</taxon>
        <taxon>Actinomycetota</taxon>
        <taxon>Actinomycetes</taxon>
        <taxon>Micromonosporales</taxon>
        <taxon>Micromonosporaceae</taxon>
        <taxon>Rugosimonospora</taxon>
    </lineage>
</organism>
<dbReference type="GO" id="GO:0008168">
    <property type="term" value="F:methyltransferase activity"/>
    <property type="evidence" value="ECO:0007669"/>
    <property type="project" value="TreeGrafter"/>
</dbReference>
<evidence type="ECO:0000259" key="1">
    <source>
        <dbReference type="Pfam" id="PF13649"/>
    </source>
</evidence>
<dbReference type="RefSeq" id="WP_203919026.1">
    <property type="nucleotide sequence ID" value="NZ_BONZ01000034.1"/>
</dbReference>
<sequence>MTTTDGEAPFRYGDVVPGLRAAYDGAVRRRDGMVKAPWKLDERERFLARLREGRCARLLELGPGTGEDSVFFRDNGIDVVAVDLSPAMVARCRERGIEAHLMELMSLDFPPGSFDAGYAMNCLLHVPNADLPAVLRNIRSVLRPGGLFFLGEWGGDGTEGVWDRDGYDPPRFFSWRTDQQIERFARESFDVEDFHVVESGTWHFQSLTLSRPGR</sequence>
<keyword evidence="3" id="KW-1185">Reference proteome</keyword>
<dbReference type="PANTHER" id="PTHR42912">
    <property type="entry name" value="METHYLTRANSFERASE"/>
    <property type="match status" value="1"/>
</dbReference>